<gene>
    <name evidence="8" type="ORF">GNI_133540</name>
</gene>
<dbReference type="SUPFAM" id="SSF52540">
    <property type="entry name" value="P-loop containing nucleoside triphosphate hydrolases"/>
    <property type="match status" value="1"/>
</dbReference>
<proteinExistence type="predicted"/>
<keyword evidence="1" id="KW-0547">Nucleotide-binding</keyword>
<evidence type="ECO:0000256" key="2">
    <source>
        <dbReference type="ARBA" id="ARBA00022801"/>
    </source>
</evidence>
<dbReference type="SMART" id="SM00490">
    <property type="entry name" value="HELICc"/>
    <property type="match status" value="1"/>
</dbReference>
<dbReference type="InterPro" id="IPR014001">
    <property type="entry name" value="Helicase_ATP-bd"/>
</dbReference>
<name>A0A023B136_GRENI</name>
<evidence type="ECO:0000256" key="1">
    <source>
        <dbReference type="ARBA" id="ARBA00022741"/>
    </source>
</evidence>
<dbReference type="GO" id="GO:0016787">
    <property type="term" value="F:hydrolase activity"/>
    <property type="evidence" value="ECO:0007669"/>
    <property type="project" value="UniProtKB-KW"/>
</dbReference>
<feature type="region of interest" description="Disordered" evidence="5">
    <location>
        <begin position="311"/>
        <end position="355"/>
    </location>
</feature>
<comment type="caution">
    <text evidence="8">The sequence shown here is derived from an EMBL/GenBank/DDBJ whole genome shotgun (WGS) entry which is preliminary data.</text>
</comment>
<feature type="compositionally biased region" description="Pro residues" evidence="5">
    <location>
        <begin position="317"/>
        <end position="334"/>
    </location>
</feature>
<feature type="compositionally biased region" description="Polar residues" evidence="5">
    <location>
        <begin position="24"/>
        <end position="43"/>
    </location>
</feature>
<dbReference type="GO" id="GO:0005524">
    <property type="term" value="F:ATP binding"/>
    <property type="evidence" value="ECO:0007669"/>
    <property type="project" value="UniProtKB-KW"/>
</dbReference>
<dbReference type="Gene3D" id="1.20.120.1080">
    <property type="match status" value="1"/>
</dbReference>
<feature type="domain" description="Helicase ATP-binding" evidence="6">
    <location>
        <begin position="102"/>
        <end position="316"/>
    </location>
</feature>
<dbReference type="VEuPathDB" id="CryptoDB:GNI_133540"/>
<dbReference type="Gene3D" id="3.40.50.300">
    <property type="entry name" value="P-loop containing nucleotide triphosphate hydrolases"/>
    <property type="match status" value="2"/>
</dbReference>
<dbReference type="SMART" id="SM00487">
    <property type="entry name" value="DEXDc"/>
    <property type="match status" value="1"/>
</dbReference>
<dbReference type="InterPro" id="IPR011545">
    <property type="entry name" value="DEAD/DEAH_box_helicase_dom"/>
</dbReference>
<dbReference type="Proteomes" id="UP000019763">
    <property type="component" value="Unassembled WGS sequence"/>
</dbReference>
<evidence type="ECO:0000313" key="8">
    <source>
        <dbReference type="EMBL" id="EZG46513.1"/>
    </source>
</evidence>
<dbReference type="InterPro" id="IPR027417">
    <property type="entry name" value="P-loop_NTPase"/>
</dbReference>
<dbReference type="PANTHER" id="PTHR18934">
    <property type="entry name" value="ATP-DEPENDENT RNA HELICASE"/>
    <property type="match status" value="1"/>
</dbReference>
<evidence type="ECO:0000256" key="3">
    <source>
        <dbReference type="ARBA" id="ARBA00022806"/>
    </source>
</evidence>
<evidence type="ECO:0000256" key="4">
    <source>
        <dbReference type="ARBA" id="ARBA00022840"/>
    </source>
</evidence>
<dbReference type="Pfam" id="PF00271">
    <property type="entry name" value="Helicase_C"/>
    <property type="match status" value="1"/>
</dbReference>
<evidence type="ECO:0000259" key="6">
    <source>
        <dbReference type="PROSITE" id="PS51192"/>
    </source>
</evidence>
<dbReference type="InterPro" id="IPR007502">
    <property type="entry name" value="Helicase-assoc_dom"/>
</dbReference>
<dbReference type="GeneID" id="22914708"/>
<feature type="domain" description="Helicase C-terminal" evidence="7">
    <location>
        <begin position="486"/>
        <end position="645"/>
    </location>
</feature>
<dbReference type="GO" id="GO:0004386">
    <property type="term" value="F:helicase activity"/>
    <property type="evidence" value="ECO:0007669"/>
    <property type="project" value="UniProtKB-KW"/>
</dbReference>
<dbReference type="Pfam" id="PF00270">
    <property type="entry name" value="DEAD"/>
    <property type="match status" value="1"/>
</dbReference>
<reference evidence="8" key="1">
    <citation type="submission" date="2013-12" db="EMBL/GenBank/DDBJ databases">
        <authorList>
            <person name="Omoto C.K."/>
            <person name="Sibley D."/>
            <person name="Venepally P."/>
            <person name="Hadjithomas M."/>
            <person name="Karamycheva S."/>
            <person name="Brunk B."/>
            <person name="Roos D."/>
            <person name="Caler E."/>
            <person name="Lorenzi H."/>
        </authorList>
    </citation>
    <scope>NUCLEOTIDE SEQUENCE</scope>
</reference>
<feature type="compositionally biased region" description="Polar residues" evidence="5">
    <location>
        <begin position="344"/>
        <end position="355"/>
    </location>
</feature>
<dbReference type="CDD" id="cd18791">
    <property type="entry name" value="SF2_C_RHA"/>
    <property type="match status" value="1"/>
</dbReference>
<evidence type="ECO:0000256" key="5">
    <source>
        <dbReference type="SAM" id="MobiDB-lite"/>
    </source>
</evidence>
<dbReference type="Pfam" id="PF07717">
    <property type="entry name" value="OB_NTP_bind"/>
    <property type="match status" value="1"/>
</dbReference>
<dbReference type="PROSITE" id="PS51194">
    <property type="entry name" value="HELICASE_CTER"/>
    <property type="match status" value="1"/>
</dbReference>
<dbReference type="AlphaFoldDB" id="A0A023B136"/>
<dbReference type="CDD" id="cd17917">
    <property type="entry name" value="DEXHc_RHA-like"/>
    <property type="match status" value="1"/>
</dbReference>
<dbReference type="eggNOG" id="KOG0926">
    <property type="taxonomic scope" value="Eukaryota"/>
</dbReference>
<evidence type="ECO:0000259" key="7">
    <source>
        <dbReference type="PROSITE" id="PS51194"/>
    </source>
</evidence>
<keyword evidence="4" id="KW-0067">ATP-binding</keyword>
<dbReference type="GO" id="GO:0003723">
    <property type="term" value="F:RNA binding"/>
    <property type="evidence" value="ECO:0007669"/>
    <property type="project" value="TreeGrafter"/>
</dbReference>
<keyword evidence="9" id="KW-1185">Reference proteome</keyword>
<evidence type="ECO:0000313" key="9">
    <source>
        <dbReference type="Proteomes" id="UP000019763"/>
    </source>
</evidence>
<accession>A0A023B136</accession>
<organism evidence="8 9">
    <name type="scientific">Gregarina niphandrodes</name>
    <name type="common">Septate eugregarine</name>
    <dbReference type="NCBI Taxonomy" id="110365"/>
    <lineage>
        <taxon>Eukaryota</taxon>
        <taxon>Sar</taxon>
        <taxon>Alveolata</taxon>
        <taxon>Apicomplexa</taxon>
        <taxon>Conoidasida</taxon>
        <taxon>Gregarinasina</taxon>
        <taxon>Eugregarinorida</taxon>
        <taxon>Gregarinidae</taxon>
        <taxon>Gregarina</taxon>
    </lineage>
</organism>
<keyword evidence="2" id="KW-0378">Hydrolase</keyword>
<dbReference type="PANTHER" id="PTHR18934:SF99">
    <property type="entry name" value="ATP-DEPENDENT RNA HELICASE DHX37-RELATED"/>
    <property type="match status" value="1"/>
</dbReference>
<dbReference type="PROSITE" id="PS51192">
    <property type="entry name" value="HELICASE_ATP_BIND_1"/>
    <property type="match status" value="1"/>
</dbReference>
<dbReference type="SMART" id="SM00847">
    <property type="entry name" value="HA2"/>
    <property type="match status" value="1"/>
</dbReference>
<dbReference type="InterPro" id="IPR011709">
    <property type="entry name" value="DEAD-box_helicase_OB_fold"/>
</dbReference>
<dbReference type="RefSeq" id="XP_011132286.1">
    <property type="nucleotide sequence ID" value="XM_011133984.1"/>
</dbReference>
<keyword evidence="3 8" id="KW-0347">Helicase</keyword>
<protein>
    <submittedName>
        <fullName evidence="8">Helicase</fullName>
    </submittedName>
</protein>
<sequence length="987" mass="109403">MSKVKRPRNEDAAWISESPKKSRNPATTIGRNPSSARNPSIAGNSLPVGISSKQRLTFHSTVGSLSAGKHVSVSATKASHESPVSVSEWQTLPVFAHQRSIINAVKTNDLVILAGDTGCGKTTGIGHLLLKNHLKRYGKPPKICITQPRRVAAIALAQRVAKVVESDQQISQLYDVAHQKNPRIKKPNWNVGGIVGYRVRHDDKVSSQTAISFVTDGLLIREVIMHSNGMRDTQSKERSKQNETMEDISISKNIKYDYIVIDEAHERSIRIDLLLGYIRLVLASGMGKFKVVIMSATMDIDTLHKFFRGPRNVGPPNVGPPNVGPPNVGPPNEGPPNERLVKCDNSSSRQPNESHLSSRIRMDFVAIPGRTFPVTALFATHAFEDIVSACVASAIRIITETDEGDILIFLPGTEDINSVCQGIEKGIEELRDCQLAYKSIERAIVGLSQNREDYRKLLEAEDPSECLQQLYGGSNRTQFGEQTTMQIKRFLEESPISVSAASVSCQTRRGDDYTAKFHLAESIVVLPLHASLTGEQQSRVFHLSPPGGRKIIVATNIAETSVTLPQVRYVIDSGLVKQRRGDTLRVEPVSQAMALQRTGRAGRVAAGMALRLFTEDSFDKLEAQSAPEIQRSHLEDYVLWLKACDMVQVPRNNGDGDTANANGINANGINANGINGNGTNDNDANGNHYGALQRLLGAQDVRDLVMKFPVPSPPAVSEVDRSINTLKTIGALDKSCSHLSRKGYLISKLPLSVMWANCLVDTLFNDPECLGIMIIIVAMCSSEYNWFDKTTEHDFRVVVARQAIMDPVSDHIGWLSLYWNWSKAFDKRAFCKLVRVDERLLRRTSMTVDQLRNIILKDADFGCQHHIVDLMERKASGIINHEEIVQRASRCLLRSLPMNIAVKRDVVQDNKEFAEVTYVNSITKEKLFIHPSSSMFLFNTKRPEFLVYSSVVETSKAYMRDVTAISPEIAAEVHSVINHPKPSPHRR</sequence>
<dbReference type="InterPro" id="IPR001650">
    <property type="entry name" value="Helicase_C-like"/>
</dbReference>
<feature type="region of interest" description="Disordered" evidence="5">
    <location>
        <begin position="1"/>
        <end position="46"/>
    </location>
</feature>
<dbReference type="EMBL" id="AFNH02000992">
    <property type="protein sequence ID" value="EZG46513.1"/>
    <property type="molecule type" value="Genomic_DNA"/>
</dbReference>